<dbReference type="EMBL" id="WVIC01000010">
    <property type="protein sequence ID" value="NCJ06193.1"/>
    <property type="molecule type" value="Genomic_DNA"/>
</dbReference>
<gene>
    <name evidence="1" type="ORF">GS597_06605</name>
</gene>
<evidence type="ECO:0000313" key="2">
    <source>
        <dbReference type="Proteomes" id="UP000607397"/>
    </source>
</evidence>
<name>A0A8K1ZY11_9CYAN</name>
<comment type="caution">
    <text evidence="1">The sequence shown here is derived from an EMBL/GenBank/DDBJ whole genome shotgun (WGS) entry which is preliminary data.</text>
</comment>
<dbReference type="RefSeq" id="WP_161824675.1">
    <property type="nucleotide sequence ID" value="NZ_WVIC01000010.1"/>
</dbReference>
<sequence length="165" mass="18737">MEPIYLPQLAKAWQKTETQTIQTYLPTLATLTPVQGVLKAVHQGNYLQVSTELETIVTLSCDRCLQQYNQRLSIQPTELIWLTEAEDLLPEPNTCEDSDLLEALPSHGYFDPEDWVYQQLCLALPQQQICMETCTGIAPQYATDPSSSLDRRWAALADLRHQLES</sequence>
<dbReference type="Pfam" id="PF02620">
    <property type="entry name" value="YceD"/>
    <property type="match status" value="1"/>
</dbReference>
<evidence type="ECO:0000313" key="1">
    <source>
        <dbReference type="EMBL" id="NCJ06193.1"/>
    </source>
</evidence>
<proteinExistence type="predicted"/>
<organism evidence="1 2">
    <name type="scientific">Petrachloros mirabilis ULC683</name>
    <dbReference type="NCBI Taxonomy" id="2781853"/>
    <lineage>
        <taxon>Bacteria</taxon>
        <taxon>Bacillati</taxon>
        <taxon>Cyanobacteriota</taxon>
        <taxon>Cyanophyceae</taxon>
        <taxon>Synechococcales</taxon>
        <taxon>Petrachlorosaceae</taxon>
        <taxon>Petrachloros</taxon>
        <taxon>Petrachloros mirabilis</taxon>
    </lineage>
</organism>
<keyword evidence="2" id="KW-1185">Reference proteome</keyword>
<protein>
    <submittedName>
        <fullName evidence="1">DUF177 domain-containing protein</fullName>
    </submittedName>
</protein>
<accession>A0A8K1ZY11</accession>
<dbReference type="Proteomes" id="UP000607397">
    <property type="component" value="Unassembled WGS sequence"/>
</dbReference>
<dbReference type="InterPro" id="IPR003772">
    <property type="entry name" value="YceD"/>
</dbReference>
<reference evidence="1" key="1">
    <citation type="submission" date="2019-12" db="EMBL/GenBank/DDBJ databases">
        <title>High-Quality draft genome sequences of three cyanobacteria isolated from the limestone walls of the Old Cathedral of Coimbra.</title>
        <authorList>
            <person name="Tiago I."/>
            <person name="Soares F."/>
            <person name="Portugal A."/>
        </authorList>
    </citation>
    <scope>NUCLEOTIDE SEQUENCE [LARGE SCALE GENOMIC DNA]</scope>
    <source>
        <strain evidence="1">C</strain>
    </source>
</reference>
<dbReference type="AlphaFoldDB" id="A0A8K1ZY11"/>